<protein>
    <submittedName>
        <fullName evidence="1">Uncharacterized protein</fullName>
    </submittedName>
</protein>
<reference evidence="1" key="1">
    <citation type="submission" date="2020-04" db="EMBL/GenBank/DDBJ databases">
        <authorList>
            <person name="Chiriac C."/>
            <person name="Salcher M."/>
            <person name="Ghai R."/>
            <person name="Kavagutti S V."/>
        </authorList>
    </citation>
    <scope>NUCLEOTIDE SEQUENCE</scope>
</reference>
<sequence>MPSSSGYLRQVPNVPMPVGAGQNKAFYLNDTTISYSYTIPTGKNAMTAGPVVINSGITVTVSPGSYWTVV</sequence>
<evidence type="ECO:0000313" key="3">
    <source>
        <dbReference type="EMBL" id="CAB4211016.1"/>
    </source>
</evidence>
<dbReference type="EMBL" id="LR797366">
    <property type="protein sequence ID" value="CAB4211016.1"/>
    <property type="molecule type" value="Genomic_DNA"/>
</dbReference>
<proteinExistence type="predicted"/>
<organism evidence="1">
    <name type="scientific">uncultured Caudovirales phage</name>
    <dbReference type="NCBI Taxonomy" id="2100421"/>
    <lineage>
        <taxon>Viruses</taxon>
        <taxon>Duplodnaviria</taxon>
        <taxon>Heunggongvirae</taxon>
        <taxon>Uroviricota</taxon>
        <taxon>Caudoviricetes</taxon>
        <taxon>Peduoviridae</taxon>
        <taxon>Maltschvirus</taxon>
        <taxon>Maltschvirus maltsch</taxon>
    </lineage>
</organism>
<evidence type="ECO:0000313" key="1">
    <source>
        <dbReference type="EMBL" id="CAB4155834.1"/>
    </source>
</evidence>
<gene>
    <name evidence="2" type="ORF">UFOVP1303_70</name>
    <name evidence="3" type="ORF">UFOVP1417_65</name>
    <name evidence="4" type="ORF">UFOVP1517_46</name>
    <name evidence="1" type="ORF">UFOVP664_22</name>
</gene>
<dbReference type="EMBL" id="LR796638">
    <property type="protein sequence ID" value="CAB4155834.1"/>
    <property type="molecule type" value="Genomic_DNA"/>
</dbReference>
<accession>A0A6J5NKB2</accession>
<dbReference type="EMBL" id="LR798366">
    <property type="protein sequence ID" value="CAB5226826.1"/>
    <property type="molecule type" value="Genomic_DNA"/>
</dbReference>
<evidence type="ECO:0000313" key="2">
    <source>
        <dbReference type="EMBL" id="CAB4196284.1"/>
    </source>
</evidence>
<name>A0A6J5NKB2_9CAUD</name>
<evidence type="ECO:0000313" key="4">
    <source>
        <dbReference type="EMBL" id="CAB5226826.1"/>
    </source>
</evidence>
<dbReference type="EMBL" id="LR797248">
    <property type="protein sequence ID" value="CAB4196284.1"/>
    <property type="molecule type" value="Genomic_DNA"/>
</dbReference>